<reference evidence="1" key="1">
    <citation type="submission" date="2020-03" db="EMBL/GenBank/DDBJ databases">
        <title>The deep terrestrial virosphere.</title>
        <authorList>
            <person name="Holmfeldt K."/>
            <person name="Nilsson E."/>
            <person name="Simone D."/>
            <person name="Lopez-Fernandez M."/>
            <person name="Wu X."/>
            <person name="de Brujin I."/>
            <person name="Lundin D."/>
            <person name="Andersson A."/>
            <person name="Bertilsson S."/>
            <person name="Dopson M."/>
        </authorList>
    </citation>
    <scope>NUCLEOTIDE SEQUENCE</scope>
    <source>
        <strain evidence="1">MM415B03559</strain>
    </source>
</reference>
<dbReference type="AlphaFoldDB" id="A0A6M3LCB2"/>
<proteinExistence type="predicted"/>
<gene>
    <name evidence="1" type="ORF">MM415B03559_0002</name>
</gene>
<dbReference type="EMBL" id="MT142939">
    <property type="protein sequence ID" value="QJA90805.1"/>
    <property type="molecule type" value="Genomic_DNA"/>
</dbReference>
<sequence>MPEIGEIRLGSEIGYKHNRKHIWHACEKCGKERWVRLIGNKPVCNRCLSCSKIGNNYNWRGGRGKSGEGYFTLKLTPDDFFYPMAMKSGHVQEHRLVMAQYLQRCLLPWEIVHHKGTKHPIDSKENRGDNRIENLELVGCNGKHNKLAEKVLRGQARLIEKLQARIRELEAR</sequence>
<organism evidence="1">
    <name type="scientific">viral metagenome</name>
    <dbReference type="NCBI Taxonomy" id="1070528"/>
    <lineage>
        <taxon>unclassified sequences</taxon>
        <taxon>metagenomes</taxon>
        <taxon>organismal metagenomes</taxon>
    </lineage>
</organism>
<protein>
    <submittedName>
        <fullName evidence="1">Uncharacterized protein</fullName>
    </submittedName>
</protein>
<name>A0A6M3LCB2_9ZZZZ</name>
<evidence type="ECO:0000313" key="1">
    <source>
        <dbReference type="EMBL" id="QJA90805.1"/>
    </source>
</evidence>
<accession>A0A6M3LCB2</accession>